<comment type="catalytic activity">
    <reaction evidence="4">
        <text>L-methionine sulfone + acetyl-CoA = N-acetyl-L-methionine sulfone + CoA + H(+)</text>
        <dbReference type="Rhea" id="RHEA:47656"/>
        <dbReference type="ChEBI" id="CHEBI:15378"/>
        <dbReference type="ChEBI" id="CHEBI:57287"/>
        <dbReference type="ChEBI" id="CHEBI:57288"/>
        <dbReference type="ChEBI" id="CHEBI:87824"/>
        <dbReference type="ChEBI" id="CHEBI:87825"/>
    </reaction>
</comment>
<proteinExistence type="predicted"/>
<evidence type="ECO:0000259" key="5">
    <source>
        <dbReference type="PROSITE" id="PS51186"/>
    </source>
</evidence>
<keyword evidence="7" id="KW-1185">Reference proteome</keyword>
<dbReference type="AlphaFoldDB" id="A0A146AZI1"/>
<keyword evidence="2 6" id="KW-0012">Acyltransferase</keyword>
<dbReference type="EMBL" id="LT546645">
    <property type="protein sequence ID" value="SAI70021.1"/>
    <property type="molecule type" value="Genomic_DNA"/>
</dbReference>
<protein>
    <submittedName>
        <fullName evidence="6">N-acetyltransferase</fullName>
        <ecNumber evidence="6">2.3.1.-</ecNumber>
    </submittedName>
</protein>
<dbReference type="PANTHER" id="PTHR43072">
    <property type="entry name" value="N-ACETYLTRANSFERASE"/>
    <property type="match status" value="1"/>
</dbReference>
<evidence type="ECO:0000256" key="3">
    <source>
        <dbReference type="ARBA" id="ARBA00050603"/>
    </source>
</evidence>
<dbReference type="STRING" id="123899.SAMEA3906487_02028"/>
<dbReference type="PROSITE" id="PS51186">
    <property type="entry name" value="GNAT"/>
    <property type="match status" value="1"/>
</dbReference>
<dbReference type="PANTHER" id="PTHR43072:SF23">
    <property type="entry name" value="UPF0039 PROTEIN C11D3.02C"/>
    <property type="match status" value="1"/>
</dbReference>
<dbReference type="EC" id="2.3.1.-" evidence="6"/>
<sequence length="181" mass="19749">MTASSTAGVRLIDCTEAGHSAEILAILNDAILHSTAIYDYAPRPAEAMIDWFAAKRAGGHPVVGAVDAQGRLLGFATWGAFRAHAAYQYTVEHSIYVHPEERGRGLGGLLLRTLIARARQAQRHVMIGCIDTANQRSIALHEQAGFTHAGTVRQVGFKFGRWLDAAFYQLVLDTPRDPRQA</sequence>
<name>A0A146AZI1_9BORD</name>
<keyword evidence="1 6" id="KW-0808">Transferase</keyword>
<dbReference type="PATRIC" id="fig|123899.6.peg.2023"/>
<feature type="domain" description="N-acetyltransferase" evidence="5">
    <location>
        <begin position="9"/>
        <end position="173"/>
    </location>
</feature>
<evidence type="ECO:0000256" key="2">
    <source>
        <dbReference type="ARBA" id="ARBA00023315"/>
    </source>
</evidence>
<evidence type="ECO:0000313" key="6">
    <source>
        <dbReference type="EMBL" id="SAI70021.1"/>
    </source>
</evidence>
<dbReference type="GeneID" id="56590697"/>
<dbReference type="OrthoDB" id="5459937at2"/>
<dbReference type="RefSeq" id="WP_033535431.1">
    <property type="nucleotide sequence ID" value="NZ_CP016340.1"/>
</dbReference>
<dbReference type="InterPro" id="IPR016181">
    <property type="entry name" value="Acyl_CoA_acyltransferase"/>
</dbReference>
<accession>A0A146AZI1</accession>
<organism evidence="6 7">
    <name type="scientific">Bordetella trematum</name>
    <dbReference type="NCBI Taxonomy" id="123899"/>
    <lineage>
        <taxon>Bacteria</taxon>
        <taxon>Pseudomonadati</taxon>
        <taxon>Pseudomonadota</taxon>
        <taxon>Betaproteobacteria</taxon>
        <taxon>Burkholderiales</taxon>
        <taxon>Alcaligenaceae</taxon>
        <taxon>Bordetella</taxon>
    </lineage>
</organism>
<comment type="catalytic activity">
    <reaction evidence="3">
        <text>L-methionine sulfoximine + acetyl-CoA = N-acetyl-L-methionine sulfoximine + CoA + H(+)</text>
        <dbReference type="Rhea" id="RHEA:47660"/>
        <dbReference type="ChEBI" id="CHEBI:15378"/>
        <dbReference type="ChEBI" id="CHEBI:57287"/>
        <dbReference type="ChEBI" id="CHEBI:57288"/>
        <dbReference type="ChEBI" id="CHEBI:87826"/>
        <dbReference type="ChEBI" id="CHEBI:87827"/>
    </reaction>
</comment>
<dbReference type="KEGG" id="btrm:SAMEA390648702028"/>
<dbReference type="Pfam" id="PF00583">
    <property type="entry name" value="Acetyltransf_1"/>
    <property type="match status" value="1"/>
</dbReference>
<reference evidence="6 7" key="1">
    <citation type="submission" date="2016-04" db="EMBL/GenBank/DDBJ databases">
        <authorList>
            <consortium name="Pathogen Informatics"/>
        </authorList>
    </citation>
    <scope>NUCLEOTIDE SEQUENCE [LARGE SCALE GENOMIC DNA]</scope>
    <source>
        <strain evidence="6 7">H044680328</strain>
    </source>
</reference>
<dbReference type="SUPFAM" id="SSF55729">
    <property type="entry name" value="Acyl-CoA N-acyltransferases (Nat)"/>
    <property type="match status" value="1"/>
</dbReference>
<dbReference type="InterPro" id="IPR000182">
    <property type="entry name" value="GNAT_dom"/>
</dbReference>
<gene>
    <name evidence="6" type="primary">yncA</name>
    <name evidence="6" type="ORF">SAMEA3906487_02028</name>
</gene>
<dbReference type="eggNOG" id="COG1247">
    <property type="taxonomic scope" value="Bacteria"/>
</dbReference>
<dbReference type="FunFam" id="3.40.630.30:FF:000026">
    <property type="entry name" value="Phosphinothricin acetyltransferase"/>
    <property type="match status" value="1"/>
</dbReference>
<evidence type="ECO:0000256" key="4">
    <source>
        <dbReference type="ARBA" id="ARBA00051334"/>
    </source>
</evidence>
<evidence type="ECO:0000256" key="1">
    <source>
        <dbReference type="ARBA" id="ARBA00022679"/>
    </source>
</evidence>
<dbReference type="GO" id="GO:0016747">
    <property type="term" value="F:acyltransferase activity, transferring groups other than amino-acyl groups"/>
    <property type="evidence" value="ECO:0007669"/>
    <property type="project" value="InterPro"/>
</dbReference>
<dbReference type="Gene3D" id="3.40.630.30">
    <property type="match status" value="1"/>
</dbReference>
<dbReference type="Proteomes" id="UP000076825">
    <property type="component" value="Chromosome 1"/>
</dbReference>
<evidence type="ECO:0000313" key="7">
    <source>
        <dbReference type="Proteomes" id="UP000076825"/>
    </source>
</evidence>